<accession>A0ABW0WUV0</accession>
<name>A0ABW0WUV0_9ACTN</name>
<dbReference type="SMART" id="SM01022">
    <property type="entry name" value="ASCH"/>
    <property type="match status" value="1"/>
</dbReference>
<dbReference type="InterPro" id="IPR007374">
    <property type="entry name" value="ASCH_domain"/>
</dbReference>
<dbReference type="InterPro" id="IPR009326">
    <property type="entry name" value="DUF984"/>
</dbReference>
<feature type="domain" description="ASCH" evidence="1">
    <location>
        <begin position="26"/>
        <end position="152"/>
    </location>
</feature>
<keyword evidence="3" id="KW-1185">Reference proteome</keyword>
<organism evidence="2 3">
    <name type="scientific">Kitasatospora misakiensis</name>
    <dbReference type="NCBI Taxonomy" id="67330"/>
    <lineage>
        <taxon>Bacteria</taxon>
        <taxon>Bacillati</taxon>
        <taxon>Actinomycetota</taxon>
        <taxon>Actinomycetes</taxon>
        <taxon>Kitasatosporales</taxon>
        <taxon>Streptomycetaceae</taxon>
        <taxon>Kitasatospora</taxon>
    </lineage>
</organism>
<dbReference type="Gene3D" id="3.10.400.10">
    <property type="entry name" value="Sulfate adenylyltransferase"/>
    <property type="match status" value="1"/>
</dbReference>
<proteinExistence type="predicted"/>
<evidence type="ECO:0000313" key="2">
    <source>
        <dbReference type="EMBL" id="MFC5661890.1"/>
    </source>
</evidence>
<reference evidence="3" key="1">
    <citation type="journal article" date="2019" name="Int. J. Syst. Evol. Microbiol.">
        <title>The Global Catalogue of Microorganisms (GCM) 10K type strain sequencing project: providing services to taxonomists for standard genome sequencing and annotation.</title>
        <authorList>
            <consortium name="The Broad Institute Genomics Platform"/>
            <consortium name="The Broad Institute Genome Sequencing Center for Infectious Disease"/>
            <person name="Wu L."/>
            <person name="Ma J."/>
        </authorList>
    </citation>
    <scope>NUCLEOTIDE SEQUENCE [LARGE SCALE GENOMIC DNA]</scope>
    <source>
        <strain evidence="3">CGMCC 4.1437</strain>
    </source>
</reference>
<protein>
    <submittedName>
        <fullName evidence="2">ASCH domain-containing protein</fullName>
    </submittedName>
</protein>
<dbReference type="Proteomes" id="UP001595975">
    <property type="component" value="Unassembled WGS sequence"/>
</dbReference>
<evidence type="ECO:0000259" key="1">
    <source>
        <dbReference type="SMART" id="SM01022"/>
    </source>
</evidence>
<gene>
    <name evidence="2" type="ORF">ACFP3U_02715</name>
</gene>
<dbReference type="PANTHER" id="PTHR39203">
    <property type="entry name" value="CYTOPLASMIC PROTEIN-RELATED"/>
    <property type="match status" value="1"/>
</dbReference>
<dbReference type="Pfam" id="PF04266">
    <property type="entry name" value="ASCH"/>
    <property type="match status" value="1"/>
</dbReference>
<dbReference type="PIRSF" id="PIRSF021320">
    <property type="entry name" value="DUF984"/>
    <property type="match status" value="1"/>
</dbReference>
<dbReference type="InterPro" id="IPR015947">
    <property type="entry name" value="PUA-like_sf"/>
</dbReference>
<evidence type="ECO:0000313" key="3">
    <source>
        <dbReference type="Proteomes" id="UP001595975"/>
    </source>
</evidence>
<dbReference type="EMBL" id="JBHSOF010000002">
    <property type="protein sequence ID" value="MFC5661890.1"/>
    <property type="molecule type" value="Genomic_DNA"/>
</dbReference>
<dbReference type="RefSeq" id="WP_380223480.1">
    <property type="nucleotide sequence ID" value="NZ_JBHSOF010000002.1"/>
</dbReference>
<dbReference type="SUPFAM" id="SSF88697">
    <property type="entry name" value="PUA domain-like"/>
    <property type="match status" value="1"/>
</dbReference>
<dbReference type="PANTHER" id="PTHR39203:SF1">
    <property type="entry name" value="CYTOPLASMIC PROTEIN"/>
    <property type="match status" value="1"/>
</dbReference>
<comment type="caution">
    <text evidence="2">The sequence shown here is derived from an EMBL/GenBank/DDBJ whole genome shotgun (WGS) entry which is preliminary data.</text>
</comment>
<sequence length="155" mass="16925">MSDLVSEQPYTGPDDPRVAALPVEEFAFPGPLRDRLVGAVLSGAKTSTTGLLTQYEIEGEQLPEAGRRGAVPDSAGRIVAVTELTDIRVVPLAEVDLRHALDEGEGYATVAEWRAGHERFWHGEELRAALGDPGFTVDDTTRVVLERFRLLAVFR</sequence>